<evidence type="ECO:0000313" key="2">
    <source>
        <dbReference type="Proteomes" id="UP000823775"/>
    </source>
</evidence>
<name>A0ABS8TJG2_DATST</name>
<protein>
    <submittedName>
        <fullName evidence="1">Uncharacterized protein</fullName>
    </submittedName>
</protein>
<keyword evidence="2" id="KW-1185">Reference proteome</keyword>
<organism evidence="1 2">
    <name type="scientific">Datura stramonium</name>
    <name type="common">Jimsonweed</name>
    <name type="synonym">Common thornapple</name>
    <dbReference type="NCBI Taxonomy" id="4076"/>
    <lineage>
        <taxon>Eukaryota</taxon>
        <taxon>Viridiplantae</taxon>
        <taxon>Streptophyta</taxon>
        <taxon>Embryophyta</taxon>
        <taxon>Tracheophyta</taxon>
        <taxon>Spermatophyta</taxon>
        <taxon>Magnoliopsida</taxon>
        <taxon>eudicotyledons</taxon>
        <taxon>Gunneridae</taxon>
        <taxon>Pentapetalae</taxon>
        <taxon>asterids</taxon>
        <taxon>lamiids</taxon>
        <taxon>Solanales</taxon>
        <taxon>Solanaceae</taxon>
        <taxon>Solanoideae</taxon>
        <taxon>Datureae</taxon>
        <taxon>Datura</taxon>
    </lineage>
</organism>
<gene>
    <name evidence="1" type="ORF">HAX54_012260</name>
</gene>
<feature type="non-terminal residue" evidence="1">
    <location>
        <position position="1"/>
    </location>
</feature>
<sequence>ATFAPSSSSSSSSSFSNSLFKQKLLITGLAISILLQGRKGNVFAIRIYCFADVDPTTQAEAYLALQ</sequence>
<comment type="caution">
    <text evidence="1">The sequence shown here is derived from an EMBL/GenBank/DDBJ whole genome shotgun (WGS) entry which is preliminary data.</text>
</comment>
<dbReference type="Proteomes" id="UP000823775">
    <property type="component" value="Unassembled WGS sequence"/>
</dbReference>
<accession>A0ABS8TJG2</accession>
<proteinExistence type="predicted"/>
<reference evidence="1 2" key="1">
    <citation type="journal article" date="2021" name="BMC Genomics">
        <title>Datura genome reveals duplications of psychoactive alkaloid biosynthetic genes and high mutation rate following tissue culture.</title>
        <authorList>
            <person name="Rajewski A."/>
            <person name="Carter-House D."/>
            <person name="Stajich J."/>
            <person name="Litt A."/>
        </authorList>
    </citation>
    <scope>NUCLEOTIDE SEQUENCE [LARGE SCALE GENOMIC DNA]</scope>
    <source>
        <strain evidence="1">AR-01</strain>
    </source>
</reference>
<evidence type="ECO:0000313" key="1">
    <source>
        <dbReference type="EMBL" id="MCD7471665.1"/>
    </source>
</evidence>
<feature type="non-terminal residue" evidence="1">
    <location>
        <position position="66"/>
    </location>
</feature>
<dbReference type="EMBL" id="JACEIK010001708">
    <property type="protein sequence ID" value="MCD7471665.1"/>
    <property type="molecule type" value="Genomic_DNA"/>
</dbReference>